<feature type="binding site" evidence="6">
    <location>
        <position position="92"/>
    </location>
    <ligand>
        <name>S-adenosyl-L-methionine</name>
        <dbReference type="ChEBI" id="CHEBI:59789"/>
    </ligand>
</feature>
<evidence type="ECO:0000256" key="6">
    <source>
        <dbReference type="HAMAP-Rule" id="MF_01007"/>
    </source>
</evidence>
<dbReference type="GO" id="GO:0070475">
    <property type="term" value="P:rRNA base methylation"/>
    <property type="evidence" value="ECO:0007669"/>
    <property type="project" value="UniProtKB-UniRule"/>
</dbReference>
<dbReference type="EC" id="2.1.1.199" evidence="6"/>
<feature type="binding site" evidence="6">
    <location>
        <position position="113"/>
    </location>
    <ligand>
        <name>S-adenosyl-L-methionine</name>
        <dbReference type="ChEBI" id="CHEBI:59789"/>
    </ligand>
</feature>
<proteinExistence type="inferred from homology"/>
<evidence type="ECO:0000256" key="7">
    <source>
        <dbReference type="SAM" id="MobiDB-lite"/>
    </source>
</evidence>
<name>A0A4V6IMS0_METTU</name>
<dbReference type="CDD" id="cd02440">
    <property type="entry name" value="AdoMet_MTases"/>
    <property type="match status" value="1"/>
</dbReference>
<dbReference type="SUPFAM" id="SSF81799">
    <property type="entry name" value="Putative methyltransferase TM0872, insert domain"/>
    <property type="match status" value="1"/>
</dbReference>
<evidence type="ECO:0000256" key="4">
    <source>
        <dbReference type="ARBA" id="ARBA00022679"/>
    </source>
</evidence>
<gene>
    <name evidence="8" type="primary">mraW</name>
    <name evidence="6" type="synonym">rsmH</name>
    <name evidence="8" type="ORF">MTUNDRAET4_1821</name>
</gene>
<keyword evidence="3 6" id="KW-0489">Methyltransferase</keyword>
<dbReference type="EMBL" id="LR536450">
    <property type="protein sequence ID" value="VFU08714.1"/>
    <property type="molecule type" value="Genomic_DNA"/>
</dbReference>
<dbReference type="HAMAP" id="MF_01007">
    <property type="entry name" value="16SrRNA_methyltr_H"/>
    <property type="match status" value="1"/>
</dbReference>
<dbReference type="RefSeq" id="WP_134488799.1">
    <property type="nucleotide sequence ID" value="NZ_CP139089.1"/>
</dbReference>
<dbReference type="PANTHER" id="PTHR11265:SF0">
    <property type="entry name" value="12S RRNA N4-METHYLCYTIDINE METHYLTRANSFERASE"/>
    <property type="match status" value="1"/>
</dbReference>
<keyword evidence="2 6" id="KW-0698">rRNA processing</keyword>
<feature type="binding site" evidence="6">
    <location>
        <begin position="47"/>
        <end position="49"/>
    </location>
    <ligand>
        <name>S-adenosyl-L-methionine</name>
        <dbReference type="ChEBI" id="CHEBI:59789"/>
    </ligand>
</feature>
<comment type="similarity">
    <text evidence="1 6">Belongs to the methyltransferase superfamily. RsmH family.</text>
</comment>
<dbReference type="Gene3D" id="1.10.150.170">
    <property type="entry name" value="Putative methyltransferase TM0872, insert domain"/>
    <property type="match status" value="1"/>
</dbReference>
<protein>
    <recommendedName>
        <fullName evidence="6">Ribosomal RNA small subunit methyltransferase H</fullName>
        <ecNumber evidence="6">2.1.1.199</ecNumber>
    </recommendedName>
    <alternativeName>
        <fullName evidence="6">16S rRNA m(4)C1402 methyltransferase</fullName>
    </alternativeName>
    <alternativeName>
        <fullName evidence="6">rRNA (cytosine-N(4)-)-methyltransferase RsmH</fullName>
    </alternativeName>
</protein>
<evidence type="ECO:0000313" key="8">
    <source>
        <dbReference type="EMBL" id="VFU08714.1"/>
    </source>
</evidence>
<dbReference type="InterPro" id="IPR023397">
    <property type="entry name" value="SAM-dep_MeTrfase_MraW_recog"/>
</dbReference>
<evidence type="ECO:0000256" key="5">
    <source>
        <dbReference type="ARBA" id="ARBA00022691"/>
    </source>
</evidence>
<dbReference type="InterPro" id="IPR029063">
    <property type="entry name" value="SAM-dependent_MTases_sf"/>
</dbReference>
<dbReference type="GO" id="GO:0071424">
    <property type="term" value="F:rRNA (cytosine-N4-)-methyltransferase activity"/>
    <property type="evidence" value="ECO:0007669"/>
    <property type="project" value="UniProtKB-UniRule"/>
</dbReference>
<sequence>MNAGRGDEDHLAAGGPARHIPVLRDEVLAIAGPRAGGLYLDATFGAGGYSRGLLAPAGARVLALDRDPLAVKGGASLVEAAEGRLTLVEARFSQLADVARRLDFSDFDAVVLDIGVSSMQIDDAERGFSFRGDGPLDMRMQPTGQSAADIVNSADEATLADILYYFGEERASRRIARAIVMDRAKEPFVSTAALAGMIARVVPGKPGDIHPATRSFQALRIAVNDELGELVAALSAAEGVLKPGGKLIVVTFHSLEDRIVKQFFAERSGRGEAPSRRLPGEAAPKPPTFQLPGKQPVIPSVAEVAANPRARSAKLRHGVRTSAPARPVDAELMALARLPQRAVKGR</sequence>
<dbReference type="PIRSF" id="PIRSF004486">
    <property type="entry name" value="MraW"/>
    <property type="match status" value="1"/>
</dbReference>
<feature type="binding site" evidence="6">
    <location>
        <position position="120"/>
    </location>
    <ligand>
        <name>S-adenosyl-L-methionine</name>
        <dbReference type="ChEBI" id="CHEBI:59789"/>
    </ligand>
</feature>
<dbReference type="SUPFAM" id="SSF53335">
    <property type="entry name" value="S-adenosyl-L-methionine-dependent methyltransferases"/>
    <property type="match status" value="1"/>
</dbReference>
<dbReference type="KEGG" id="mtun:MTUNDRAET4_1821"/>
<dbReference type="GO" id="GO:0005737">
    <property type="term" value="C:cytoplasm"/>
    <property type="evidence" value="ECO:0007669"/>
    <property type="project" value="UniProtKB-SubCell"/>
</dbReference>
<accession>A0A4V6IMS0</accession>
<feature type="region of interest" description="Disordered" evidence="7">
    <location>
        <begin position="270"/>
        <end position="296"/>
    </location>
</feature>
<dbReference type="NCBIfam" id="TIGR00006">
    <property type="entry name" value="16S rRNA (cytosine(1402)-N(4))-methyltransferase RsmH"/>
    <property type="match status" value="1"/>
</dbReference>
<dbReference type="InterPro" id="IPR002903">
    <property type="entry name" value="RsmH"/>
</dbReference>
<dbReference type="OrthoDB" id="9806637at2"/>
<evidence type="ECO:0000256" key="2">
    <source>
        <dbReference type="ARBA" id="ARBA00022552"/>
    </source>
</evidence>
<keyword evidence="6" id="KW-0963">Cytoplasm</keyword>
<feature type="binding site" evidence="6">
    <location>
        <position position="65"/>
    </location>
    <ligand>
        <name>S-adenosyl-L-methionine</name>
        <dbReference type="ChEBI" id="CHEBI:59789"/>
    </ligand>
</feature>
<dbReference type="Proteomes" id="UP000294360">
    <property type="component" value="Chromosome"/>
</dbReference>
<evidence type="ECO:0000256" key="3">
    <source>
        <dbReference type="ARBA" id="ARBA00022603"/>
    </source>
</evidence>
<comment type="function">
    <text evidence="6">Specifically methylates the N4 position of cytidine in position 1402 (C1402) of 16S rRNA.</text>
</comment>
<dbReference type="Gene3D" id="3.40.50.150">
    <property type="entry name" value="Vaccinia Virus protein VP39"/>
    <property type="match status" value="1"/>
</dbReference>
<keyword evidence="4 6" id="KW-0808">Transferase</keyword>
<dbReference type="PANTHER" id="PTHR11265">
    <property type="entry name" value="S-ADENOSYL-METHYLTRANSFERASE MRAW"/>
    <property type="match status" value="1"/>
</dbReference>
<dbReference type="Pfam" id="PF01795">
    <property type="entry name" value="Methyltransf_5"/>
    <property type="match status" value="1"/>
</dbReference>
<comment type="catalytic activity">
    <reaction evidence="6">
        <text>cytidine(1402) in 16S rRNA + S-adenosyl-L-methionine = N(4)-methylcytidine(1402) in 16S rRNA + S-adenosyl-L-homocysteine + H(+)</text>
        <dbReference type="Rhea" id="RHEA:42928"/>
        <dbReference type="Rhea" id="RHEA-COMP:10286"/>
        <dbReference type="Rhea" id="RHEA-COMP:10287"/>
        <dbReference type="ChEBI" id="CHEBI:15378"/>
        <dbReference type="ChEBI" id="CHEBI:57856"/>
        <dbReference type="ChEBI" id="CHEBI:59789"/>
        <dbReference type="ChEBI" id="CHEBI:74506"/>
        <dbReference type="ChEBI" id="CHEBI:82748"/>
        <dbReference type="EC" id="2.1.1.199"/>
    </reaction>
</comment>
<evidence type="ECO:0000256" key="1">
    <source>
        <dbReference type="ARBA" id="ARBA00010396"/>
    </source>
</evidence>
<comment type="subcellular location">
    <subcellularLocation>
        <location evidence="6">Cytoplasm</location>
    </subcellularLocation>
</comment>
<reference evidence="8 9" key="1">
    <citation type="submission" date="2019-03" db="EMBL/GenBank/DDBJ databases">
        <authorList>
            <person name="Kox A.R. M."/>
        </authorList>
    </citation>
    <scope>NUCLEOTIDE SEQUENCE [LARGE SCALE GENOMIC DNA]</scope>
    <source>
        <strain evidence="8">MTUNDRAET4 annotated genome</strain>
    </source>
</reference>
<evidence type="ECO:0000313" key="9">
    <source>
        <dbReference type="Proteomes" id="UP000294360"/>
    </source>
</evidence>
<organism evidence="8 9">
    <name type="scientific">Methylocella tundrae</name>
    <dbReference type="NCBI Taxonomy" id="227605"/>
    <lineage>
        <taxon>Bacteria</taxon>
        <taxon>Pseudomonadati</taxon>
        <taxon>Pseudomonadota</taxon>
        <taxon>Alphaproteobacteria</taxon>
        <taxon>Hyphomicrobiales</taxon>
        <taxon>Beijerinckiaceae</taxon>
        <taxon>Methylocella</taxon>
    </lineage>
</organism>
<dbReference type="AlphaFoldDB" id="A0A4V6IMS0"/>
<feature type="compositionally biased region" description="Basic and acidic residues" evidence="7">
    <location>
        <begin position="270"/>
        <end position="279"/>
    </location>
</feature>
<keyword evidence="5 6" id="KW-0949">S-adenosyl-L-methionine</keyword>